<reference evidence="3 4" key="1">
    <citation type="submission" date="2018-04" db="EMBL/GenBank/DDBJ databases">
        <title>Thalassorhabdus spongiae gen. nov., sp. nov., isolated from a marine sponge in South-West Iceland.</title>
        <authorList>
            <person name="Knobloch S."/>
            <person name="Daussin A."/>
            <person name="Johannsson R."/>
            <person name="Marteinsson V.T."/>
        </authorList>
    </citation>
    <scope>NUCLEOTIDE SEQUENCE [LARGE SCALE GENOMIC DNA]</scope>
    <source>
        <strain evidence="3 4">Hp12</strain>
    </source>
</reference>
<organism evidence="3 4">
    <name type="scientific">Pelagibaculum spongiae</name>
    <dbReference type="NCBI Taxonomy" id="2080658"/>
    <lineage>
        <taxon>Bacteria</taxon>
        <taxon>Pseudomonadati</taxon>
        <taxon>Pseudomonadota</taxon>
        <taxon>Gammaproteobacteria</taxon>
        <taxon>Oceanospirillales</taxon>
        <taxon>Pelagibaculum</taxon>
    </lineage>
</organism>
<proteinExistence type="predicted"/>
<dbReference type="InterPro" id="IPR014004">
    <property type="entry name" value="Transpt-assoc_nodulatn_dom_bac"/>
</dbReference>
<dbReference type="EMBL" id="QDDL01000002">
    <property type="protein sequence ID" value="PVZ70538.1"/>
    <property type="molecule type" value="Genomic_DNA"/>
</dbReference>
<name>A0A2V1GW30_9GAMM</name>
<evidence type="ECO:0000259" key="2">
    <source>
        <dbReference type="PROSITE" id="PS50914"/>
    </source>
</evidence>
<dbReference type="PANTHER" id="PTHR34606:SF16">
    <property type="entry name" value="BON DOMAIN-CONTAINING PROTEIN"/>
    <property type="match status" value="1"/>
</dbReference>
<feature type="signal peptide" evidence="1">
    <location>
        <begin position="1"/>
        <end position="20"/>
    </location>
</feature>
<feature type="chain" id="PRO_5016031694" description="BON domain-containing protein" evidence="1">
    <location>
        <begin position="21"/>
        <end position="117"/>
    </location>
</feature>
<dbReference type="AlphaFoldDB" id="A0A2V1GW30"/>
<evidence type="ECO:0000313" key="3">
    <source>
        <dbReference type="EMBL" id="PVZ70538.1"/>
    </source>
</evidence>
<gene>
    <name evidence="3" type="ORF">DC094_08125</name>
</gene>
<dbReference type="Proteomes" id="UP000244906">
    <property type="component" value="Unassembled WGS sequence"/>
</dbReference>
<dbReference type="PROSITE" id="PS51257">
    <property type="entry name" value="PROKAR_LIPOPROTEIN"/>
    <property type="match status" value="1"/>
</dbReference>
<protein>
    <recommendedName>
        <fullName evidence="2">BON domain-containing protein</fullName>
    </recommendedName>
</protein>
<dbReference type="PROSITE" id="PS50914">
    <property type="entry name" value="BON"/>
    <property type="match status" value="1"/>
</dbReference>
<dbReference type="PANTHER" id="PTHR34606">
    <property type="entry name" value="BON DOMAIN-CONTAINING PROTEIN"/>
    <property type="match status" value="1"/>
</dbReference>
<dbReference type="RefSeq" id="WP_116686610.1">
    <property type="nucleotide sequence ID" value="NZ_CAWNYD010000002.1"/>
</dbReference>
<keyword evidence="4" id="KW-1185">Reference proteome</keyword>
<dbReference type="SMART" id="SM00749">
    <property type="entry name" value="BON"/>
    <property type="match status" value="1"/>
</dbReference>
<sequence length="117" mass="12297">MKLWFAPVALALSMSLSGCAAVVLGSAGVAAYEVQKDERSAGTVLDDASITATIKTRLLKDKGVNGLDINVDTFDGGVTLYGYVDSLKVRERVTALAWSVKGVDKVISKLVVIPPAE</sequence>
<dbReference type="Pfam" id="PF04972">
    <property type="entry name" value="BON"/>
    <property type="match status" value="1"/>
</dbReference>
<dbReference type="OrthoDB" id="8910395at2"/>
<keyword evidence="1" id="KW-0732">Signal</keyword>
<evidence type="ECO:0000256" key="1">
    <source>
        <dbReference type="SAM" id="SignalP"/>
    </source>
</evidence>
<dbReference type="InterPro" id="IPR051686">
    <property type="entry name" value="Lipoprotein_DolP"/>
</dbReference>
<evidence type="ECO:0000313" key="4">
    <source>
        <dbReference type="Proteomes" id="UP000244906"/>
    </source>
</evidence>
<comment type="caution">
    <text evidence="3">The sequence shown here is derived from an EMBL/GenBank/DDBJ whole genome shotgun (WGS) entry which is preliminary data.</text>
</comment>
<dbReference type="InterPro" id="IPR007055">
    <property type="entry name" value="BON_dom"/>
</dbReference>
<feature type="domain" description="BON" evidence="2">
    <location>
        <begin position="46"/>
        <end position="114"/>
    </location>
</feature>
<accession>A0A2V1GW30</accession>
<dbReference type="Gene3D" id="3.30.1340.30">
    <property type="match status" value="1"/>
</dbReference>